<sequence>MKLQDFLSVEDGGYISPDQAAALNRDLSAKTLSDIAPDDRQNVLDYLLRAMEVNSVDHDIRGKIDALISDLQS</sequence>
<evidence type="ECO:0000313" key="2">
    <source>
        <dbReference type="Proteomes" id="UP000315434"/>
    </source>
</evidence>
<evidence type="ECO:0000313" key="1">
    <source>
        <dbReference type="EMBL" id="TRA94418.1"/>
    </source>
</evidence>
<reference evidence="1 2" key="1">
    <citation type="journal article" date="2019" name="Appl. Microbiol. Biotechnol.">
        <title>Differential efficiency of wild type rhizogenic strains for rol gene transformation of plants.</title>
        <authorList>
            <person name="Desmet S."/>
            <person name="De Keyser E."/>
            <person name="Van Vaerenbergh J."/>
            <person name="Baeyen S."/>
            <person name="Van Huylenbroeck J."/>
            <person name="Geelen D."/>
            <person name="Dhooghe E."/>
        </authorList>
    </citation>
    <scope>NUCLEOTIDE SEQUENCE [LARGE SCALE GENOMIC DNA]</scope>
    <source>
        <strain evidence="1 2">GBBC3284</strain>
    </source>
</reference>
<dbReference type="AlphaFoldDB" id="A0A546X0Y0"/>
<dbReference type="EMBL" id="SGNY01000015">
    <property type="protein sequence ID" value="TRA94418.1"/>
    <property type="molecule type" value="Genomic_DNA"/>
</dbReference>
<proteinExistence type="predicted"/>
<gene>
    <name evidence="1" type="ORF">EXN68_26940</name>
</gene>
<name>A0A546X0Y0_RHIRH</name>
<dbReference type="Proteomes" id="UP000315434">
    <property type="component" value="Unassembled WGS sequence"/>
</dbReference>
<protein>
    <submittedName>
        <fullName evidence="1">Uncharacterized protein</fullName>
    </submittedName>
</protein>
<accession>A0A546X0Y0</accession>
<dbReference type="RefSeq" id="WP_142843668.1">
    <property type="nucleotide sequence ID" value="NZ_SGNY01000015.1"/>
</dbReference>
<organism evidence="1 2">
    <name type="scientific">Rhizobium rhizogenes</name>
    <name type="common">Agrobacterium rhizogenes</name>
    <dbReference type="NCBI Taxonomy" id="359"/>
    <lineage>
        <taxon>Bacteria</taxon>
        <taxon>Pseudomonadati</taxon>
        <taxon>Pseudomonadota</taxon>
        <taxon>Alphaproteobacteria</taxon>
        <taxon>Hyphomicrobiales</taxon>
        <taxon>Rhizobiaceae</taxon>
        <taxon>Rhizobium/Agrobacterium group</taxon>
        <taxon>Rhizobium</taxon>
    </lineage>
</organism>
<dbReference type="OrthoDB" id="8420689at2"/>
<comment type="caution">
    <text evidence="1">The sequence shown here is derived from an EMBL/GenBank/DDBJ whole genome shotgun (WGS) entry which is preliminary data.</text>
</comment>